<feature type="compositionally biased region" description="Basic and acidic residues" evidence="1">
    <location>
        <begin position="249"/>
        <end position="312"/>
    </location>
</feature>
<dbReference type="OrthoDB" id="5244599at2759"/>
<dbReference type="HOGENOM" id="CLU_418673_0_0_1"/>
<dbReference type="Proteomes" id="UP000014074">
    <property type="component" value="Unassembled WGS sequence"/>
</dbReference>
<evidence type="ECO:0000256" key="1">
    <source>
        <dbReference type="SAM" id="MobiDB-lite"/>
    </source>
</evidence>
<reference evidence="3" key="1">
    <citation type="journal article" date="2013" name="Genome Announc.">
        <title>Draft genome sequence of the ascomycete Phaeoacremonium aleophilum strain UCR-PA7, a causal agent of the esca disease complex in grapevines.</title>
        <authorList>
            <person name="Blanco-Ulate B."/>
            <person name="Rolshausen P."/>
            <person name="Cantu D."/>
        </authorList>
    </citation>
    <scope>NUCLEOTIDE SEQUENCE [LARGE SCALE GENOMIC DNA]</scope>
    <source>
        <strain evidence="3">UCR-PA7</strain>
    </source>
</reference>
<protein>
    <submittedName>
        <fullName evidence="2">Uncharacterized protein</fullName>
    </submittedName>
</protein>
<dbReference type="RefSeq" id="XP_007916013.1">
    <property type="nucleotide sequence ID" value="XM_007917822.1"/>
</dbReference>
<evidence type="ECO:0000313" key="2">
    <source>
        <dbReference type="EMBL" id="EON99242.1"/>
    </source>
</evidence>
<keyword evidence="3" id="KW-1185">Reference proteome</keyword>
<feature type="compositionally biased region" description="Basic and acidic residues" evidence="1">
    <location>
        <begin position="512"/>
        <end position="536"/>
    </location>
</feature>
<feature type="compositionally biased region" description="Polar residues" evidence="1">
    <location>
        <begin position="389"/>
        <end position="416"/>
    </location>
</feature>
<feature type="region of interest" description="Disordered" evidence="1">
    <location>
        <begin position="375"/>
        <end position="655"/>
    </location>
</feature>
<dbReference type="eggNOG" id="ENOG502RMV6">
    <property type="taxonomic scope" value="Eukaryota"/>
</dbReference>
<gene>
    <name evidence="2" type="ORF">UCRPA7_5275</name>
</gene>
<feature type="compositionally biased region" description="Polar residues" evidence="1">
    <location>
        <begin position="27"/>
        <end position="53"/>
    </location>
</feature>
<feature type="compositionally biased region" description="Polar residues" evidence="1">
    <location>
        <begin position="173"/>
        <end position="189"/>
    </location>
</feature>
<feature type="compositionally biased region" description="Basic and acidic residues" evidence="1">
    <location>
        <begin position="341"/>
        <end position="359"/>
    </location>
</feature>
<feature type="compositionally biased region" description="Basic and acidic residues" evidence="1">
    <location>
        <begin position="13"/>
        <end position="26"/>
    </location>
</feature>
<feature type="compositionally biased region" description="Basic and acidic residues" evidence="1">
    <location>
        <begin position="219"/>
        <end position="232"/>
    </location>
</feature>
<organism evidence="2 3">
    <name type="scientific">Phaeoacremonium minimum (strain UCR-PA7)</name>
    <name type="common">Esca disease fungus</name>
    <name type="synonym">Togninia minima</name>
    <dbReference type="NCBI Taxonomy" id="1286976"/>
    <lineage>
        <taxon>Eukaryota</taxon>
        <taxon>Fungi</taxon>
        <taxon>Dikarya</taxon>
        <taxon>Ascomycota</taxon>
        <taxon>Pezizomycotina</taxon>
        <taxon>Sordariomycetes</taxon>
        <taxon>Sordariomycetidae</taxon>
        <taxon>Togniniales</taxon>
        <taxon>Togniniaceae</taxon>
        <taxon>Phaeoacremonium</taxon>
    </lineage>
</organism>
<dbReference type="EMBL" id="KB933176">
    <property type="protein sequence ID" value="EON99242.1"/>
    <property type="molecule type" value="Genomic_DNA"/>
</dbReference>
<dbReference type="GeneID" id="19325812"/>
<feature type="compositionally biased region" description="Low complexity" evidence="1">
    <location>
        <begin position="235"/>
        <end position="245"/>
    </location>
</feature>
<feature type="compositionally biased region" description="Polar residues" evidence="1">
    <location>
        <begin position="330"/>
        <end position="340"/>
    </location>
</feature>
<sequence length="655" mass="71182">MDTSGSQRNKLHKPNDPRGWDTDNTPHSHQISDSGAESNIGSGARDSTYQASQLGRDAPASSNDRYDGLAGAPTSGVGESDRFQRQQAQPTGVTDRDSPVGEGRDSAYTTTKTGAIVGPGSTLPKSGDEENKTTSEDPYWGDLPRGGGVYNTVIGHGSNEDDQARHDPHRQSENLGATSTRGADNSYDSNRQREFPLTGQSQTGYGQGIDDNNRQQTRNVDDQKDDNRRKGLYEAAGTATVASAAYPIARDREQEKSDKHAEKSREKEQPKEQKESKLHALFHRDSSGKDEKPAKAEKPKEKKEHVRHEKQTETVAPVAARYTREEQPKSQDYSRNTEPSQFRDNRQSNVDSRDSKAKEALGLGAAGAAAYGATRYAEKEHNKPESGSAPITNKPTDYSQTGNLSAQSHGMTNDYGNRSAGDDKYNTLPSGTPSGVKQENIGDNDTTRNSSSRAEPSSNTKARDGLAATAASAAIVGSQYDKSSYSSSPAAQTRENEPVGRSDQQYTSRSIIDTREAKPVDRAQQEYKSMPTDRYEQQQYQNKPQQEYKSTPAGYEQQQYQSKPVERAEPQYESSKFGEAPKESRNTEAAAVGAGAATGAAALAYKSHASPSERAQTTQHSTTTPTHKKPGLSSEDDQYNHLASGTPSGINVHHE</sequence>
<evidence type="ECO:0000313" key="3">
    <source>
        <dbReference type="Proteomes" id="UP000014074"/>
    </source>
</evidence>
<name>R8BJ11_PHAM7</name>
<feature type="region of interest" description="Disordered" evidence="1">
    <location>
        <begin position="1"/>
        <end position="363"/>
    </location>
</feature>
<feature type="compositionally biased region" description="Low complexity" evidence="1">
    <location>
        <begin position="537"/>
        <end position="549"/>
    </location>
</feature>
<feature type="compositionally biased region" description="Polar residues" evidence="1">
    <location>
        <begin position="427"/>
        <end position="460"/>
    </location>
</feature>
<feature type="compositionally biased region" description="Low complexity" evidence="1">
    <location>
        <begin position="616"/>
        <end position="625"/>
    </location>
</feature>
<feature type="compositionally biased region" description="Basic and acidic residues" evidence="1">
    <location>
        <begin position="126"/>
        <end position="135"/>
    </location>
</feature>
<dbReference type="KEGG" id="tmn:UCRPA7_5275"/>
<feature type="compositionally biased region" description="Low complexity" evidence="1">
    <location>
        <begin position="589"/>
        <end position="604"/>
    </location>
</feature>
<dbReference type="AlphaFoldDB" id="R8BJ11"/>
<accession>R8BJ11</accession>
<feature type="compositionally biased region" description="Basic and acidic residues" evidence="1">
    <location>
        <begin position="158"/>
        <end position="172"/>
    </location>
</feature>
<proteinExistence type="predicted"/>
<feature type="compositionally biased region" description="Polar residues" evidence="1">
    <location>
        <begin position="502"/>
        <end position="511"/>
    </location>
</feature>
<feature type="compositionally biased region" description="Basic and acidic residues" evidence="1">
    <location>
        <begin position="94"/>
        <end position="105"/>
    </location>
</feature>